<feature type="transmembrane region" description="Helical" evidence="2">
    <location>
        <begin position="105"/>
        <end position="124"/>
    </location>
</feature>
<dbReference type="EMBL" id="NRHC01000141">
    <property type="protein sequence ID" value="RIY31091.1"/>
    <property type="molecule type" value="Genomic_DNA"/>
</dbReference>
<accession>A0A3A1Y0W2</accession>
<evidence type="ECO:0008006" key="5">
    <source>
        <dbReference type="Google" id="ProtNLM"/>
    </source>
</evidence>
<dbReference type="Pfam" id="PF05656">
    <property type="entry name" value="DUF805"/>
    <property type="match status" value="1"/>
</dbReference>
<dbReference type="InterPro" id="IPR008523">
    <property type="entry name" value="DUF805"/>
</dbReference>
<feature type="transmembrane region" description="Helical" evidence="2">
    <location>
        <begin position="75"/>
        <end position="93"/>
    </location>
</feature>
<feature type="compositionally biased region" description="Basic and acidic residues" evidence="1">
    <location>
        <begin position="179"/>
        <end position="199"/>
    </location>
</feature>
<comment type="caution">
    <text evidence="3">The sequence shown here is derived from an EMBL/GenBank/DDBJ whole genome shotgun (WGS) entry which is preliminary data.</text>
</comment>
<dbReference type="GO" id="GO:0016020">
    <property type="term" value="C:membrane"/>
    <property type="evidence" value="ECO:0007669"/>
    <property type="project" value="InterPro"/>
</dbReference>
<dbReference type="RefSeq" id="WP_119525771.1">
    <property type="nucleotide sequence ID" value="NZ_NRHC01000141.1"/>
</dbReference>
<protein>
    <recommendedName>
        <fullName evidence="5">DUF805 domain-containing protein</fullName>
    </recommendedName>
</protein>
<keyword evidence="2" id="KW-1133">Transmembrane helix</keyword>
<evidence type="ECO:0000256" key="1">
    <source>
        <dbReference type="SAM" id="MobiDB-lite"/>
    </source>
</evidence>
<dbReference type="OrthoDB" id="5678236at2"/>
<dbReference type="AlphaFoldDB" id="A0A3A1Y0W2"/>
<evidence type="ECO:0000313" key="3">
    <source>
        <dbReference type="EMBL" id="RIY31091.1"/>
    </source>
</evidence>
<reference evidence="3 4" key="1">
    <citation type="submission" date="2017-08" db="EMBL/GenBank/DDBJ databases">
        <title>Reclassification of Bisgaard taxon 37 and 44.</title>
        <authorList>
            <person name="Christensen H."/>
        </authorList>
    </citation>
    <scope>NUCLEOTIDE SEQUENCE [LARGE SCALE GENOMIC DNA]</scope>
    <source>
        <strain evidence="3 4">B96_3</strain>
    </source>
</reference>
<feature type="transmembrane region" description="Helical" evidence="2">
    <location>
        <begin position="37"/>
        <end position="55"/>
    </location>
</feature>
<evidence type="ECO:0000256" key="2">
    <source>
        <dbReference type="SAM" id="Phobius"/>
    </source>
</evidence>
<feature type="transmembrane region" description="Helical" evidence="2">
    <location>
        <begin position="144"/>
        <end position="162"/>
    </location>
</feature>
<feature type="region of interest" description="Disordered" evidence="1">
    <location>
        <begin position="175"/>
        <end position="199"/>
    </location>
</feature>
<dbReference type="Proteomes" id="UP000265691">
    <property type="component" value="Unassembled WGS sequence"/>
</dbReference>
<evidence type="ECO:0000313" key="4">
    <source>
        <dbReference type="Proteomes" id="UP000265691"/>
    </source>
</evidence>
<sequence length="199" mass="23168">MQALDFPEYLPFKKNFLLHYSPKYYFNYRGKESLYTFWRYALVPLLVSILFYLGTTKIIALFDYSSINPAVGANFIFFLYFVLFVLPTTSAIARRLNTTNFHWSISLVFLVALIACWLVFNGNIGVLGYYGEENIEFWTKLSNSPYLLVLTALYPIPFILCASDKNKLQASRQAADDEFNWKNPKDKSQKQEASKPKRR</sequence>
<organism evidence="3 4">
    <name type="scientific">Psittacicella hinzii</name>
    <dbReference type="NCBI Taxonomy" id="2028575"/>
    <lineage>
        <taxon>Bacteria</taxon>
        <taxon>Pseudomonadati</taxon>
        <taxon>Pseudomonadota</taxon>
        <taxon>Gammaproteobacteria</taxon>
        <taxon>Pasteurellales</taxon>
        <taxon>Psittacicellaceae</taxon>
        <taxon>Psittacicella</taxon>
    </lineage>
</organism>
<proteinExistence type="predicted"/>
<keyword evidence="2" id="KW-0812">Transmembrane</keyword>
<keyword evidence="4" id="KW-1185">Reference proteome</keyword>
<name>A0A3A1Y0W2_9GAMM</name>
<keyword evidence="2" id="KW-0472">Membrane</keyword>
<gene>
    <name evidence="3" type="ORF">CKF54_07730</name>
</gene>